<dbReference type="Proteomes" id="UP000694388">
    <property type="component" value="Unplaced"/>
</dbReference>
<comment type="subcellular location">
    <subcellularLocation>
        <location evidence="1">Cytoplasm</location>
        <location evidence="1">Cytoskeleton</location>
        <location evidence="1">Microtubule organizing center</location>
        <location evidence="1">Centrosome</location>
    </subcellularLocation>
</comment>
<dbReference type="GO" id="GO:0043015">
    <property type="term" value="F:gamma-tubulin binding"/>
    <property type="evidence" value="ECO:0007669"/>
    <property type="project" value="InterPro"/>
</dbReference>
<evidence type="ECO:0000256" key="6">
    <source>
        <dbReference type="RuleBase" id="RU363050"/>
    </source>
</evidence>
<evidence type="ECO:0000259" key="8">
    <source>
        <dbReference type="Pfam" id="PF04130"/>
    </source>
</evidence>
<evidence type="ECO:0000313" key="9">
    <source>
        <dbReference type="Ensembl" id="ENSEBUP00000006934.1"/>
    </source>
</evidence>
<dbReference type="InterPro" id="IPR042241">
    <property type="entry name" value="GCP_C_sf"/>
</dbReference>
<evidence type="ECO:0000256" key="7">
    <source>
        <dbReference type="SAM" id="SignalP"/>
    </source>
</evidence>
<keyword evidence="3 6" id="KW-0963">Cytoplasm</keyword>
<dbReference type="GO" id="GO:0005874">
    <property type="term" value="C:microtubule"/>
    <property type="evidence" value="ECO:0007669"/>
    <property type="project" value="UniProtKB-KW"/>
</dbReference>
<evidence type="ECO:0000256" key="4">
    <source>
        <dbReference type="ARBA" id="ARBA00022701"/>
    </source>
</evidence>
<dbReference type="GO" id="GO:0051011">
    <property type="term" value="F:microtubule minus-end binding"/>
    <property type="evidence" value="ECO:0007669"/>
    <property type="project" value="TreeGrafter"/>
</dbReference>
<dbReference type="Pfam" id="PF04130">
    <property type="entry name" value="GCP_C_terminal"/>
    <property type="match status" value="1"/>
</dbReference>
<dbReference type="InterPro" id="IPR007259">
    <property type="entry name" value="GCP"/>
</dbReference>
<dbReference type="PANTHER" id="PTHR19302:SF33">
    <property type="entry name" value="GAMMA-TUBULIN COMPLEX COMPONENT 5"/>
    <property type="match status" value="1"/>
</dbReference>
<reference evidence="9" key="1">
    <citation type="submission" date="2025-08" db="UniProtKB">
        <authorList>
            <consortium name="Ensembl"/>
        </authorList>
    </citation>
    <scope>IDENTIFICATION</scope>
</reference>
<keyword evidence="5 6" id="KW-0206">Cytoskeleton</keyword>
<proteinExistence type="inferred from homology"/>
<dbReference type="PANTHER" id="PTHR19302">
    <property type="entry name" value="GAMMA TUBULIN COMPLEX PROTEIN"/>
    <property type="match status" value="1"/>
</dbReference>
<keyword evidence="7" id="KW-0732">Signal</keyword>
<accession>A0A8C4NJP2</accession>
<dbReference type="GO" id="GO:0000278">
    <property type="term" value="P:mitotic cell cycle"/>
    <property type="evidence" value="ECO:0007669"/>
    <property type="project" value="TreeGrafter"/>
</dbReference>
<protein>
    <recommendedName>
        <fullName evidence="6">Gamma-tubulin complex component</fullName>
    </recommendedName>
</protein>
<sequence>MHLARRMFLLRMRLLHFVSSLNTYIITRILHSTVLEFVPRLEGAQNLQQLIDIHEQYVRSTHERCLLHEQASIMREAIMKVLDLALQFAMCWQMGLSTVRVEVITRVEKDVRNFLSFLLTLLIKATSRGSFPHLESLMLALLAGAETDGVRQCGV</sequence>
<evidence type="ECO:0000256" key="1">
    <source>
        <dbReference type="ARBA" id="ARBA00004300"/>
    </source>
</evidence>
<keyword evidence="4 6" id="KW-0493">Microtubule</keyword>
<feature type="domain" description="Gamma tubulin complex component C-terminal" evidence="8">
    <location>
        <begin position="5"/>
        <end position="141"/>
    </location>
</feature>
<dbReference type="GO" id="GO:0031122">
    <property type="term" value="P:cytoplasmic microtubule organization"/>
    <property type="evidence" value="ECO:0007669"/>
    <property type="project" value="TreeGrafter"/>
</dbReference>
<name>A0A8C4NJP2_EPTBU</name>
<reference evidence="9" key="2">
    <citation type="submission" date="2025-09" db="UniProtKB">
        <authorList>
            <consortium name="Ensembl"/>
        </authorList>
    </citation>
    <scope>IDENTIFICATION</scope>
</reference>
<dbReference type="GO" id="GO:0000922">
    <property type="term" value="C:spindle pole"/>
    <property type="evidence" value="ECO:0007669"/>
    <property type="project" value="InterPro"/>
</dbReference>
<dbReference type="InterPro" id="IPR040457">
    <property type="entry name" value="GCP_C"/>
</dbReference>
<evidence type="ECO:0000256" key="5">
    <source>
        <dbReference type="ARBA" id="ARBA00023212"/>
    </source>
</evidence>
<feature type="signal peptide" evidence="7">
    <location>
        <begin position="1"/>
        <end position="20"/>
    </location>
</feature>
<dbReference type="GO" id="GO:0005813">
    <property type="term" value="C:centrosome"/>
    <property type="evidence" value="ECO:0007669"/>
    <property type="project" value="UniProtKB-SubCell"/>
</dbReference>
<dbReference type="GeneTree" id="ENSGT00940000155962"/>
<evidence type="ECO:0000256" key="2">
    <source>
        <dbReference type="ARBA" id="ARBA00010337"/>
    </source>
</evidence>
<dbReference type="GO" id="GO:0051321">
    <property type="term" value="P:meiotic cell cycle"/>
    <property type="evidence" value="ECO:0007669"/>
    <property type="project" value="TreeGrafter"/>
</dbReference>
<evidence type="ECO:0000256" key="3">
    <source>
        <dbReference type="ARBA" id="ARBA00022490"/>
    </source>
</evidence>
<dbReference type="GO" id="GO:0000930">
    <property type="term" value="C:gamma-tubulin complex"/>
    <property type="evidence" value="ECO:0007669"/>
    <property type="project" value="TreeGrafter"/>
</dbReference>
<dbReference type="Ensembl" id="ENSEBUT00000007400.1">
    <property type="protein sequence ID" value="ENSEBUP00000006934.1"/>
    <property type="gene ID" value="ENSEBUG00000004556.1"/>
</dbReference>
<comment type="function">
    <text evidence="6">Component of the gamma-tubulin ring complex (gTuRC) which mediates microtubule nucleation.</text>
</comment>
<dbReference type="AlphaFoldDB" id="A0A8C4NJP2"/>
<dbReference type="Gene3D" id="1.20.120.1900">
    <property type="entry name" value="Gamma-tubulin complex, C-terminal domain"/>
    <property type="match status" value="1"/>
</dbReference>
<organism evidence="9 10">
    <name type="scientific">Eptatretus burgeri</name>
    <name type="common">Inshore hagfish</name>
    <dbReference type="NCBI Taxonomy" id="7764"/>
    <lineage>
        <taxon>Eukaryota</taxon>
        <taxon>Metazoa</taxon>
        <taxon>Chordata</taxon>
        <taxon>Craniata</taxon>
        <taxon>Vertebrata</taxon>
        <taxon>Cyclostomata</taxon>
        <taxon>Myxini</taxon>
        <taxon>Myxiniformes</taxon>
        <taxon>Myxinidae</taxon>
        <taxon>Eptatretinae</taxon>
        <taxon>Eptatretus</taxon>
    </lineage>
</organism>
<dbReference type="GO" id="GO:0007020">
    <property type="term" value="P:microtubule nucleation"/>
    <property type="evidence" value="ECO:0007669"/>
    <property type="project" value="InterPro"/>
</dbReference>
<comment type="similarity">
    <text evidence="2 6">Belongs to the TUBGCP family.</text>
</comment>
<keyword evidence="10" id="KW-1185">Reference proteome</keyword>
<dbReference type="GO" id="GO:0051225">
    <property type="term" value="P:spindle assembly"/>
    <property type="evidence" value="ECO:0007669"/>
    <property type="project" value="TreeGrafter"/>
</dbReference>
<evidence type="ECO:0000313" key="10">
    <source>
        <dbReference type="Proteomes" id="UP000694388"/>
    </source>
</evidence>
<dbReference type="OMA" id="RSTHERC"/>
<feature type="chain" id="PRO_5034267066" description="Gamma-tubulin complex component" evidence="7">
    <location>
        <begin position="21"/>
        <end position="155"/>
    </location>
</feature>